<evidence type="ECO:0000256" key="1">
    <source>
        <dbReference type="SAM" id="MobiDB-lite"/>
    </source>
</evidence>
<evidence type="ECO:0000313" key="3">
    <source>
        <dbReference type="Proteomes" id="UP000243723"/>
    </source>
</evidence>
<gene>
    <name evidence="2" type="ORF">B9Z65_6482</name>
</gene>
<sequence length="228" mass="25025">MSAAQRKFAIEAAVMSDAIQTPREAVGLIPMEYKEFLIVRYSPAVISLTINNEFCDVIAWSQSEHRKAGLETRTGSEHDGQGASSSAPSTEEAYQFSLLTAPIESQYNVSRQLCEQRADHSTVFAQNCPTLAQQHMARTQCFVTKVRAIDQVALKLRHSVQQHTNSGFVPKNADNMVYTIESGIVHAAFQKYIDNPDVEAELERPSSVPTNAQHGKEGPASEARTGSA</sequence>
<feature type="region of interest" description="Disordered" evidence="1">
    <location>
        <begin position="69"/>
        <end position="88"/>
    </location>
</feature>
<organism evidence="2 3">
    <name type="scientific">Elsinoe australis</name>
    <dbReference type="NCBI Taxonomy" id="40998"/>
    <lineage>
        <taxon>Eukaryota</taxon>
        <taxon>Fungi</taxon>
        <taxon>Dikarya</taxon>
        <taxon>Ascomycota</taxon>
        <taxon>Pezizomycotina</taxon>
        <taxon>Dothideomycetes</taxon>
        <taxon>Dothideomycetidae</taxon>
        <taxon>Myriangiales</taxon>
        <taxon>Elsinoaceae</taxon>
        <taxon>Elsinoe</taxon>
    </lineage>
</organism>
<dbReference type="EMBL" id="NHZQ01000060">
    <property type="protein sequence ID" value="PSK56858.1"/>
    <property type="molecule type" value="Genomic_DNA"/>
</dbReference>
<dbReference type="AlphaFoldDB" id="A0A2P8A8T1"/>
<comment type="caution">
    <text evidence="2">The sequence shown here is derived from an EMBL/GenBank/DDBJ whole genome shotgun (WGS) entry which is preliminary data.</text>
</comment>
<evidence type="ECO:0000313" key="2">
    <source>
        <dbReference type="EMBL" id="PSK56858.1"/>
    </source>
</evidence>
<dbReference type="Proteomes" id="UP000243723">
    <property type="component" value="Unassembled WGS sequence"/>
</dbReference>
<keyword evidence="3" id="KW-1185">Reference proteome</keyword>
<feature type="compositionally biased region" description="Basic and acidic residues" evidence="1">
    <location>
        <begin position="69"/>
        <end position="80"/>
    </location>
</feature>
<reference evidence="2 3" key="1">
    <citation type="submission" date="2017-05" db="EMBL/GenBank/DDBJ databases">
        <title>Draft genome sequence of Elsinoe australis.</title>
        <authorList>
            <person name="Cheng Q."/>
        </authorList>
    </citation>
    <scope>NUCLEOTIDE SEQUENCE [LARGE SCALE GENOMIC DNA]</scope>
    <source>
        <strain evidence="2 3">NL1</strain>
    </source>
</reference>
<accession>A0A2P8A8T1</accession>
<name>A0A2P8A8T1_9PEZI</name>
<proteinExistence type="predicted"/>
<feature type="region of interest" description="Disordered" evidence="1">
    <location>
        <begin position="200"/>
        <end position="228"/>
    </location>
</feature>
<protein>
    <submittedName>
        <fullName evidence="2">Uncharacterized protein</fullName>
    </submittedName>
</protein>